<evidence type="ECO:0000256" key="6">
    <source>
        <dbReference type="PROSITE-ProRule" id="PRU00561"/>
    </source>
</evidence>
<evidence type="ECO:0000313" key="8">
    <source>
        <dbReference type="EMBL" id="CAD7396206.1"/>
    </source>
</evidence>
<dbReference type="GO" id="GO:0061608">
    <property type="term" value="F:nuclear import signal receptor activity"/>
    <property type="evidence" value="ECO:0007669"/>
    <property type="project" value="InterPro"/>
</dbReference>
<feature type="repeat" description="ARM" evidence="5">
    <location>
        <begin position="135"/>
        <end position="178"/>
    </location>
</feature>
<dbReference type="GO" id="GO:0005634">
    <property type="term" value="C:nucleus"/>
    <property type="evidence" value="ECO:0007669"/>
    <property type="project" value="UniProtKB-ARBA"/>
</dbReference>
<name>A0A7R9GSF7_TIMCR</name>
<dbReference type="InterPro" id="IPR036975">
    <property type="entry name" value="Importin-a_IBB_sf"/>
</dbReference>
<evidence type="ECO:0000256" key="2">
    <source>
        <dbReference type="ARBA" id="ARBA00022448"/>
    </source>
</evidence>
<dbReference type="AlphaFoldDB" id="A0A7R9GSF7"/>
<dbReference type="PANTHER" id="PTHR23316">
    <property type="entry name" value="IMPORTIN ALPHA"/>
    <property type="match status" value="1"/>
</dbReference>
<dbReference type="Pfam" id="PF16186">
    <property type="entry name" value="Arm_3"/>
    <property type="match status" value="1"/>
</dbReference>
<dbReference type="FunFam" id="1.20.5.690:FF:000001">
    <property type="entry name" value="Importin subunit alpha"/>
    <property type="match status" value="1"/>
</dbReference>
<organism evidence="8">
    <name type="scientific">Timema cristinae</name>
    <name type="common">Walking stick</name>
    <dbReference type="NCBI Taxonomy" id="61476"/>
    <lineage>
        <taxon>Eukaryota</taxon>
        <taxon>Metazoa</taxon>
        <taxon>Ecdysozoa</taxon>
        <taxon>Arthropoda</taxon>
        <taxon>Hexapoda</taxon>
        <taxon>Insecta</taxon>
        <taxon>Pterygota</taxon>
        <taxon>Neoptera</taxon>
        <taxon>Polyneoptera</taxon>
        <taxon>Phasmatodea</taxon>
        <taxon>Timematodea</taxon>
        <taxon>Timematoidea</taxon>
        <taxon>Timematidae</taxon>
        <taxon>Timema</taxon>
    </lineage>
</organism>
<feature type="repeat" description="ARM" evidence="5">
    <location>
        <begin position="178"/>
        <end position="206"/>
    </location>
</feature>
<dbReference type="GO" id="GO:0006607">
    <property type="term" value="P:NLS-bearing protein import into nucleus"/>
    <property type="evidence" value="ECO:0007669"/>
    <property type="project" value="UniProtKB-ARBA"/>
</dbReference>
<evidence type="ECO:0000256" key="5">
    <source>
        <dbReference type="PROSITE-ProRule" id="PRU00259"/>
    </source>
</evidence>
<dbReference type="InterPro" id="IPR000225">
    <property type="entry name" value="Armadillo"/>
</dbReference>
<dbReference type="InterPro" id="IPR016024">
    <property type="entry name" value="ARM-type_fold"/>
</dbReference>
<keyword evidence="2 6" id="KW-0813">Transport</keyword>
<comment type="similarity">
    <text evidence="1">Belongs to the importin alpha family.</text>
</comment>
<keyword evidence="3" id="KW-0677">Repeat</keyword>
<dbReference type="Gene3D" id="1.25.10.10">
    <property type="entry name" value="Leucine-rich Repeat Variant"/>
    <property type="match status" value="2"/>
</dbReference>
<dbReference type="EMBL" id="OC317333">
    <property type="protein sequence ID" value="CAD7396206.1"/>
    <property type="molecule type" value="Genomic_DNA"/>
</dbReference>
<sequence>MSGPTHKYRYKNVGLDSQELRRRREEEGVQLRKQKREQQLFKRRNVFMPELPDDEGSMQGFTGLNSVPDQVPDDFLADGEEDIMSMTNASPGITSGMVQALYSSSVEDQLTATQKFRKLLSREPNPPIDEVIQTGIVPRFVEFLQNNTNCTLQFEAAWALTNIASGTSLQTRIVIEAGAVPIFIQLLGSDFEDVQEQVVWALGNIAGDSPECRDHVLDTGILVPLLQLLSKSTRLSMIRNAVWALSNLCRGKNPAPEFVKVSPCLPVLSRLLFHCDTDVLADACWALSYLSDGPNDKIQAVIDAGVCRRLVELLMHNQYNVISAALRAVGNIVTGDDVQTQVILNCSALPCLLHLLASSKESIRKEACWTISNITAGNRQQIQRPAIDPLAELKCQITCYIVTSSHRLLHHTCIQHGFQHSTTCVPLTHKLADFDSHQSQGPLVAACSLAVIDANIFPVLIDILGKAEFKTRKEGAWAITNATSGGTAEQIRYLVDQGCIPPLCDLLTVMDAKIVQVALNGLENILRLGDQDAKTHGAINPYAVLIEECYGLDKIEFLQSHENMEIYQKAFDIIEHYFGSEEEDSRVAPSVDQDAQQFHFNADQNVPMGGFQF</sequence>
<dbReference type="Pfam" id="PF00514">
    <property type="entry name" value="Arm"/>
    <property type="match status" value="7"/>
</dbReference>
<dbReference type="Pfam" id="PF01749">
    <property type="entry name" value="IBB"/>
    <property type="match status" value="1"/>
</dbReference>
<evidence type="ECO:0000256" key="1">
    <source>
        <dbReference type="ARBA" id="ARBA00010394"/>
    </source>
</evidence>
<dbReference type="GO" id="GO:0005737">
    <property type="term" value="C:cytoplasm"/>
    <property type="evidence" value="ECO:0007669"/>
    <property type="project" value="InterPro"/>
</dbReference>
<dbReference type="FunFam" id="1.25.10.10:FF:000009">
    <property type="entry name" value="Importin subunit alpha"/>
    <property type="match status" value="1"/>
</dbReference>
<dbReference type="InterPro" id="IPR011989">
    <property type="entry name" value="ARM-like"/>
</dbReference>
<protein>
    <recommendedName>
        <fullName evidence="7">IBB domain-containing protein</fullName>
    </recommendedName>
</protein>
<dbReference type="InterPro" id="IPR024931">
    <property type="entry name" value="Importin_alpha"/>
</dbReference>
<evidence type="ECO:0000256" key="3">
    <source>
        <dbReference type="ARBA" id="ARBA00022737"/>
    </source>
</evidence>
<keyword evidence="4" id="KW-0653">Protein transport</keyword>
<dbReference type="InterPro" id="IPR032413">
    <property type="entry name" value="Arm_3"/>
</dbReference>
<dbReference type="SMART" id="SM00185">
    <property type="entry name" value="ARM"/>
    <property type="match status" value="8"/>
</dbReference>
<reference evidence="8" key="1">
    <citation type="submission" date="2020-11" db="EMBL/GenBank/DDBJ databases">
        <authorList>
            <person name="Tran Van P."/>
        </authorList>
    </citation>
    <scope>NUCLEOTIDE SEQUENCE</scope>
</reference>
<feature type="repeat" description="ARM" evidence="5">
    <location>
        <begin position="220"/>
        <end position="248"/>
    </location>
</feature>
<dbReference type="InterPro" id="IPR002652">
    <property type="entry name" value="Importin-a_IBB"/>
</dbReference>
<dbReference type="PROSITE" id="PS50176">
    <property type="entry name" value="ARM_REPEAT"/>
    <property type="match status" value="3"/>
</dbReference>
<feature type="domain" description="IBB" evidence="7">
    <location>
        <begin position="1"/>
        <end position="53"/>
    </location>
</feature>
<proteinExistence type="inferred from homology"/>
<accession>A0A7R9GSF7</accession>
<evidence type="ECO:0000256" key="4">
    <source>
        <dbReference type="ARBA" id="ARBA00022927"/>
    </source>
</evidence>
<gene>
    <name evidence="8" type="ORF">TCEB3V08_LOCUS3495</name>
</gene>
<dbReference type="PROSITE" id="PS51214">
    <property type="entry name" value="IBB"/>
    <property type="match status" value="1"/>
</dbReference>
<evidence type="ECO:0000259" key="7">
    <source>
        <dbReference type="PROSITE" id="PS51214"/>
    </source>
</evidence>
<dbReference type="PIRSF" id="PIRSF005673">
    <property type="entry name" value="Importin_alpha"/>
    <property type="match status" value="1"/>
</dbReference>
<dbReference type="Gene3D" id="1.20.5.690">
    <property type="entry name" value="Importin-alpha, importin-beta-binding domain"/>
    <property type="match status" value="1"/>
</dbReference>
<dbReference type="SUPFAM" id="SSF48371">
    <property type="entry name" value="ARM repeat"/>
    <property type="match status" value="1"/>
</dbReference>